<evidence type="ECO:0000313" key="7">
    <source>
        <dbReference type="Proteomes" id="UP000268094"/>
    </source>
</evidence>
<feature type="chain" id="PRO_5017359837" evidence="5">
    <location>
        <begin position="23"/>
        <end position="134"/>
    </location>
</feature>
<dbReference type="NCBIfam" id="TIGR01352">
    <property type="entry name" value="tonB_Cterm"/>
    <property type="match status" value="1"/>
</dbReference>
<dbReference type="RefSeq" id="WP_120544497.1">
    <property type="nucleotide sequence ID" value="NZ_RAVZ01000309.1"/>
</dbReference>
<dbReference type="OrthoDB" id="5382987at2"/>
<protein>
    <submittedName>
        <fullName evidence="6">TonB family protein</fullName>
    </submittedName>
</protein>
<organism evidence="6 7">
    <name type="scientific">Corallococcus terminator</name>
    <dbReference type="NCBI Taxonomy" id="2316733"/>
    <lineage>
        <taxon>Bacteria</taxon>
        <taxon>Pseudomonadati</taxon>
        <taxon>Myxococcota</taxon>
        <taxon>Myxococcia</taxon>
        <taxon>Myxococcales</taxon>
        <taxon>Cystobacterineae</taxon>
        <taxon>Myxococcaceae</taxon>
        <taxon>Corallococcus</taxon>
    </lineage>
</organism>
<name>A0A3A8HYH3_9BACT</name>
<keyword evidence="4" id="KW-0472">Membrane</keyword>
<dbReference type="InterPro" id="IPR006260">
    <property type="entry name" value="TonB/TolA_C"/>
</dbReference>
<reference evidence="7" key="1">
    <citation type="submission" date="2018-09" db="EMBL/GenBank/DDBJ databases">
        <authorList>
            <person name="Livingstone P.G."/>
            <person name="Whitworth D.E."/>
        </authorList>
    </citation>
    <scope>NUCLEOTIDE SEQUENCE [LARGE SCALE GENOMIC DNA]</scope>
    <source>
        <strain evidence="7">CA054A</strain>
    </source>
</reference>
<evidence type="ECO:0000256" key="4">
    <source>
        <dbReference type="ARBA" id="ARBA00023136"/>
    </source>
</evidence>
<feature type="signal peptide" evidence="5">
    <location>
        <begin position="1"/>
        <end position="22"/>
    </location>
</feature>
<keyword evidence="5" id="KW-0732">Signal</keyword>
<evidence type="ECO:0000256" key="3">
    <source>
        <dbReference type="ARBA" id="ARBA00022989"/>
    </source>
</evidence>
<dbReference type="Proteomes" id="UP000268094">
    <property type="component" value="Unassembled WGS sequence"/>
</dbReference>
<keyword evidence="3" id="KW-1133">Transmembrane helix</keyword>
<sequence length="134" mass="13955">MLRIPTPAVAVLALALASGALAASGSPQLQTYFQGTVDSPTYQQQTFQRVAKHWKQPGPKGTPALGKKTIVQAILDKDGKLLSTAVLTESGSKAWDAAALAAVKKAAPFPPLPKTATAATLEAHFHFAWVSPPG</sequence>
<gene>
    <name evidence="6" type="ORF">D7V88_32465</name>
</gene>
<keyword evidence="2" id="KW-0812">Transmembrane</keyword>
<proteinExistence type="predicted"/>
<dbReference type="EMBL" id="RAVZ01000309">
    <property type="protein sequence ID" value="RKG76279.1"/>
    <property type="molecule type" value="Genomic_DNA"/>
</dbReference>
<evidence type="ECO:0000313" key="6">
    <source>
        <dbReference type="EMBL" id="RKG76279.1"/>
    </source>
</evidence>
<dbReference type="AlphaFoldDB" id="A0A3A8HYH3"/>
<accession>A0A3A8HYH3</accession>
<keyword evidence="7" id="KW-1185">Reference proteome</keyword>
<evidence type="ECO:0000256" key="5">
    <source>
        <dbReference type="SAM" id="SignalP"/>
    </source>
</evidence>
<evidence type="ECO:0000256" key="2">
    <source>
        <dbReference type="ARBA" id="ARBA00022692"/>
    </source>
</evidence>
<dbReference type="GO" id="GO:0016020">
    <property type="term" value="C:membrane"/>
    <property type="evidence" value="ECO:0007669"/>
    <property type="project" value="UniProtKB-SubCell"/>
</dbReference>
<evidence type="ECO:0000256" key="1">
    <source>
        <dbReference type="ARBA" id="ARBA00004167"/>
    </source>
</evidence>
<comment type="subcellular location">
    <subcellularLocation>
        <location evidence="1">Membrane</location>
        <topology evidence="1">Single-pass membrane protein</topology>
    </subcellularLocation>
</comment>
<comment type="caution">
    <text evidence="6">The sequence shown here is derived from an EMBL/GenBank/DDBJ whole genome shotgun (WGS) entry which is preliminary data.</text>
</comment>
<dbReference type="SUPFAM" id="SSF74653">
    <property type="entry name" value="TolA/TonB C-terminal domain"/>
    <property type="match status" value="1"/>
</dbReference>
<dbReference type="Gene3D" id="3.30.1150.10">
    <property type="match status" value="1"/>
</dbReference>
<dbReference type="Pfam" id="PF13103">
    <property type="entry name" value="TonB_2"/>
    <property type="match status" value="1"/>
</dbReference>